<evidence type="ECO:0000313" key="1">
    <source>
        <dbReference type="EMBL" id="MBE0456473.1"/>
    </source>
</evidence>
<keyword evidence="2" id="KW-1185">Reference proteome</keyword>
<comment type="caution">
    <text evidence="1">The sequence shown here is derived from an EMBL/GenBank/DDBJ whole genome shotgun (WGS) entry which is preliminary data.</text>
</comment>
<evidence type="ECO:0000313" key="2">
    <source>
        <dbReference type="Proteomes" id="UP000707245"/>
    </source>
</evidence>
<protein>
    <submittedName>
        <fullName evidence="1">Lacal_2735 family protein</fullName>
    </submittedName>
</protein>
<dbReference type="RefSeq" id="WP_157586687.1">
    <property type="nucleotide sequence ID" value="NZ_BDDT01000003.1"/>
</dbReference>
<dbReference type="GeneID" id="303293546"/>
<reference evidence="1 2" key="1">
    <citation type="submission" date="2020-07" db="EMBL/GenBank/DDBJ databases">
        <title>Halophilic bacteria isolated from french cheeses.</title>
        <authorList>
            <person name="Kothe C.I."/>
            <person name="Farah-Kraiem B."/>
            <person name="Renault P."/>
            <person name="Dridi B."/>
        </authorList>
    </citation>
    <scope>NUCLEOTIDE SEQUENCE [LARGE SCALE GENOMIC DNA]</scope>
    <source>
        <strain evidence="1 2">FME14</strain>
    </source>
</reference>
<name>A0ABR9FI16_9GAMM</name>
<dbReference type="EMBL" id="RRZA01000006">
    <property type="protein sequence ID" value="MBE0456473.1"/>
    <property type="molecule type" value="Genomic_DNA"/>
</dbReference>
<proteinExistence type="predicted"/>
<gene>
    <name evidence="1" type="ORF">EI167_03215</name>
</gene>
<sequence length="58" mass="6756">MFSFFKKDPLKQLNKQYSAKLEQAMISQRNGDIKGYSQLTFEAEQILDKIKVIESKIS</sequence>
<organism evidence="1 2">
    <name type="scientific">Pseudoalteromonas prydzensis</name>
    <dbReference type="NCBI Taxonomy" id="182141"/>
    <lineage>
        <taxon>Bacteria</taxon>
        <taxon>Pseudomonadati</taxon>
        <taxon>Pseudomonadota</taxon>
        <taxon>Gammaproteobacteria</taxon>
        <taxon>Alteromonadales</taxon>
        <taxon>Pseudoalteromonadaceae</taxon>
        <taxon>Pseudoalteromonas</taxon>
    </lineage>
</organism>
<dbReference type="Proteomes" id="UP000707245">
    <property type="component" value="Unassembled WGS sequence"/>
</dbReference>
<dbReference type="InterPro" id="IPR045493">
    <property type="entry name" value="DUF6435"/>
</dbReference>
<dbReference type="NCBIfam" id="NF033487">
    <property type="entry name" value="Lacal_2735_fam"/>
    <property type="match status" value="1"/>
</dbReference>
<dbReference type="Pfam" id="PF20027">
    <property type="entry name" value="DUF6435"/>
    <property type="match status" value="1"/>
</dbReference>
<accession>A0ABR9FI16</accession>